<proteinExistence type="predicted"/>
<organism evidence="1 2">
    <name type="scientific">Azospirillum picis</name>
    <dbReference type="NCBI Taxonomy" id="488438"/>
    <lineage>
        <taxon>Bacteria</taxon>
        <taxon>Pseudomonadati</taxon>
        <taxon>Pseudomonadota</taxon>
        <taxon>Alphaproteobacteria</taxon>
        <taxon>Rhodospirillales</taxon>
        <taxon>Azospirillaceae</taxon>
        <taxon>Azospirillum</taxon>
    </lineage>
</organism>
<dbReference type="EMBL" id="JAUSVU010000039">
    <property type="protein sequence ID" value="MDQ0537139.1"/>
    <property type="molecule type" value="Genomic_DNA"/>
</dbReference>
<comment type="caution">
    <text evidence="1">The sequence shown here is derived from an EMBL/GenBank/DDBJ whole genome shotgun (WGS) entry which is preliminary data.</text>
</comment>
<dbReference type="Proteomes" id="UP001244552">
    <property type="component" value="Unassembled WGS sequence"/>
</dbReference>
<evidence type="ECO:0008006" key="3">
    <source>
        <dbReference type="Google" id="ProtNLM"/>
    </source>
</evidence>
<keyword evidence="2" id="KW-1185">Reference proteome</keyword>
<name>A0ABU0MUZ0_9PROT</name>
<reference evidence="1 2" key="1">
    <citation type="submission" date="2023-07" db="EMBL/GenBank/DDBJ databases">
        <title>Genomic Encyclopedia of Type Strains, Phase IV (KMG-IV): sequencing the most valuable type-strain genomes for metagenomic binning, comparative biology and taxonomic classification.</title>
        <authorList>
            <person name="Goeker M."/>
        </authorList>
    </citation>
    <scope>NUCLEOTIDE SEQUENCE [LARGE SCALE GENOMIC DNA]</scope>
    <source>
        <strain evidence="1 2">DSM 19922</strain>
    </source>
</reference>
<dbReference type="Gene3D" id="2.40.300.10">
    <property type="entry name" value="Head decoration protein D"/>
    <property type="match status" value="1"/>
</dbReference>
<sequence>MTIIREGRYPGEFIKSEGADGISRDVVTLARHSEIYQSGTVLGRLDVSRKFTHLDPAADDGSQTAVAVLYQDRDATAADVKGVVIARVAQVKDARLVWPDGITDTQKKEAIDDLDARAIVVRS</sequence>
<dbReference type="Pfam" id="PF02924">
    <property type="entry name" value="HDPD"/>
    <property type="match status" value="1"/>
</dbReference>
<protein>
    <recommendedName>
        <fullName evidence="3">Head decoration protein</fullName>
    </recommendedName>
</protein>
<dbReference type="RefSeq" id="WP_209990827.1">
    <property type="nucleotide sequence ID" value="NZ_JAGINO010000037.1"/>
</dbReference>
<evidence type="ECO:0000313" key="2">
    <source>
        <dbReference type="Proteomes" id="UP001244552"/>
    </source>
</evidence>
<dbReference type="InterPro" id="IPR004195">
    <property type="entry name" value="Head_decoration_D"/>
</dbReference>
<accession>A0ABU0MUZ0</accession>
<evidence type="ECO:0000313" key="1">
    <source>
        <dbReference type="EMBL" id="MDQ0537139.1"/>
    </source>
</evidence>
<gene>
    <name evidence="1" type="ORF">QO018_006039</name>
</gene>